<dbReference type="KEGG" id="bbis:104997161"/>
<evidence type="ECO:0000259" key="10">
    <source>
        <dbReference type="Pfam" id="PF00723"/>
    </source>
</evidence>
<keyword evidence="9" id="KW-0732">Signal</keyword>
<comment type="subunit">
    <text evidence="7 8">Hexadecamer of 4 heterotetramers, each composed of alpha, beta, gamma, and delta subunits. Alpha (PHKA1 or PHKA2) and beta (PHKB) are regulatory subunits, gamma (PHKG1 or PHKG2) is the catalytic subunit, and delta is calmodulin.</text>
</comment>
<evidence type="ECO:0000256" key="1">
    <source>
        <dbReference type="ARBA" id="ARBA00004342"/>
    </source>
</evidence>
<dbReference type="GO" id="GO:0005886">
    <property type="term" value="C:plasma membrane"/>
    <property type="evidence" value="ECO:0007669"/>
    <property type="project" value="UniProtKB-SubCell"/>
</dbReference>
<dbReference type="AlphaFoldDB" id="A0A6P3IGS5"/>
<sequence>MFITACFHLFLQSVVKLMRGLLHCMIRQVDKVESFKYSQSTKDSLHAKYNTKTCATVVGDDQWGHLQLDATSVYLLFLAQMTASGQYKDRNTGITECGALALAHVASPKVLSRKQHGCLHCSKIHIGNIIFCKFYTEKLSKV</sequence>
<comment type="pathway">
    <text evidence="2 8">Glycan biosynthesis; glycogen metabolism.</text>
</comment>
<gene>
    <name evidence="12" type="primary">LOC104997161</name>
</gene>
<protein>
    <recommendedName>
        <fullName evidence="8">Phosphorylase b kinase regulatory subunit</fullName>
    </recommendedName>
</protein>
<keyword evidence="4 8" id="KW-0321">Glycogen metabolism</keyword>
<feature type="domain" description="GH15-like" evidence="10">
    <location>
        <begin position="10"/>
        <end position="91"/>
    </location>
</feature>
<evidence type="ECO:0000256" key="9">
    <source>
        <dbReference type="SAM" id="SignalP"/>
    </source>
</evidence>
<keyword evidence="6 8" id="KW-0636">Prenylation</keyword>
<reference evidence="12" key="1">
    <citation type="submission" date="2025-08" db="UniProtKB">
        <authorList>
            <consortium name="RefSeq"/>
        </authorList>
    </citation>
    <scope>IDENTIFICATION</scope>
    <source>
        <tissue evidence="12">Blood</tissue>
    </source>
</reference>
<accession>A0A6P3IGS5</accession>
<dbReference type="UniPathway" id="UPA00163"/>
<evidence type="ECO:0000256" key="6">
    <source>
        <dbReference type="ARBA" id="ARBA00023289"/>
    </source>
</evidence>
<dbReference type="SUPFAM" id="SSF48208">
    <property type="entry name" value="Six-hairpin glycosidases"/>
    <property type="match status" value="1"/>
</dbReference>
<dbReference type="Pfam" id="PF00723">
    <property type="entry name" value="Glyco_hydro_15"/>
    <property type="match status" value="1"/>
</dbReference>
<comment type="subcellular location">
    <subcellularLocation>
        <location evidence="1 8">Cell membrane</location>
        <topology evidence="1 8">Lipid-anchor</topology>
        <orientation evidence="1 8">Cytoplasmic side</orientation>
    </subcellularLocation>
</comment>
<evidence type="ECO:0000256" key="4">
    <source>
        <dbReference type="ARBA" id="ARBA00022600"/>
    </source>
</evidence>
<evidence type="ECO:0000313" key="12">
    <source>
        <dbReference type="RefSeq" id="XP_010850090.1"/>
    </source>
</evidence>
<dbReference type="GO" id="GO:0005977">
    <property type="term" value="P:glycogen metabolic process"/>
    <property type="evidence" value="ECO:0007669"/>
    <property type="project" value="UniProtKB-UniPathway"/>
</dbReference>
<keyword evidence="11" id="KW-1185">Reference proteome</keyword>
<evidence type="ECO:0000256" key="3">
    <source>
        <dbReference type="ARBA" id="ARBA00007128"/>
    </source>
</evidence>
<evidence type="ECO:0000256" key="2">
    <source>
        <dbReference type="ARBA" id="ARBA00005131"/>
    </source>
</evidence>
<feature type="chain" id="PRO_5028311526" description="Phosphorylase b kinase regulatory subunit" evidence="9">
    <location>
        <begin position="21"/>
        <end position="142"/>
    </location>
</feature>
<keyword evidence="5 8" id="KW-0112">Calmodulin-binding</keyword>
<dbReference type="InterPro" id="IPR008734">
    <property type="entry name" value="PHK_A/B_su"/>
</dbReference>
<evidence type="ECO:0000256" key="8">
    <source>
        <dbReference type="RuleBase" id="RU364123"/>
    </source>
</evidence>
<dbReference type="PANTHER" id="PTHR10749:SF4">
    <property type="entry name" value="PHOSPHORYLASE B KINASE REGULATORY SUBUNIT ALPHA, SKELETAL MUSCLE ISOFORM"/>
    <property type="match status" value="1"/>
</dbReference>
<keyword evidence="8" id="KW-0472">Membrane</keyword>
<evidence type="ECO:0000313" key="11">
    <source>
        <dbReference type="Proteomes" id="UP000515208"/>
    </source>
</evidence>
<keyword evidence="8" id="KW-0119">Carbohydrate metabolism</keyword>
<dbReference type="InterPro" id="IPR011613">
    <property type="entry name" value="GH15-like"/>
</dbReference>
<dbReference type="PANTHER" id="PTHR10749">
    <property type="entry name" value="PHOSPHORYLASE B KINASE REGULATORY SUBUNIT"/>
    <property type="match status" value="1"/>
</dbReference>
<evidence type="ECO:0000256" key="5">
    <source>
        <dbReference type="ARBA" id="ARBA00022860"/>
    </source>
</evidence>
<dbReference type="GO" id="GO:0005964">
    <property type="term" value="C:phosphorylase kinase complex"/>
    <property type="evidence" value="ECO:0007669"/>
    <property type="project" value="TreeGrafter"/>
</dbReference>
<comment type="similarity">
    <text evidence="3 8">Belongs to the phosphorylase b kinase regulatory chain family.</text>
</comment>
<dbReference type="InterPro" id="IPR008928">
    <property type="entry name" value="6-hairpin_glycosidase_sf"/>
</dbReference>
<dbReference type="RefSeq" id="XP_010850090.1">
    <property type="nucleotide sequence ID" value="XM_010851788.1"/>
</dbReference>
<evidence type="ECO:0000256" key="7">
    <source>
        <dbReference type="ARBA" id="ARBA00025890"/>
    </source>
</evidence>
<feature type="signal peptide" evidence="9">
    <location>
        <begin position="1"/>
        <end position="20"/>
    </location>
</feature>
<organism evidence="11 12">
    <name type="scientific">Bison bison bison</name>
    <name type="common">North American plains bison</name>
    <dbReference type="NCBI Taxonomy" id="43346"/>
    <lineage>
        <taxon>Eukaryota</taxon>
        <taxon>Metazoa</taxon>
        <taxon>Chordata</taxon>
        <taxon>Craniata</taxon>
        <taxon>Vertebrata</taxon>
        <taxon>Euteleostomi</taxon>
        <taxon>Mammalia</taxon>
        <taxon>Eutheria</taxon>
        <taxon>Laurasiatheria</taxon>
        <taxon>Artiodactyla</taxon>
        <taxon>Ruminantia</taxon>
        <taxon>Pecora</taxon>
        <taxon>Bovidae</taxon>
        <taxon>Bovinae</taxon>
        <taxon>Bison</taxon>
    </lineage>
</organism>
<dbReference type="GeneID" id="104997161"/>
<dbReference type="GO" id="GO:0005516">
    <property type="term" value="F:calmodulin binding"/>
    <property type="evidence" value="ECO:0007669"/>
    <property type="project" value="UniProtKB-KW"/>
</dbReference>
<dbReference type="Proteomes" id="UP000515208">
    <property type="component" value="Unplaced"/>
</dbReference>
<proteinExistence type="inferred from homology"/>
<comment type="function">
    <text evidence="8">Phosphorylase b kinase catalyzes the phosphorylation of serine in certain substrates, including troponin I.</text>
</comment>
<keyword evidence="8" id="KW-1003">Cell membrane</keyword>
<keyword evidence="8" id="KW-0449">Lipoprotein</keyword>
<name>A0A6P3IGS5_BISBB</name>